<comment type="caution">
    <text evidence="1">The sequence shown here is derived from an EMBL/GenBank/DDBJ whole genome shotgun (WGS) entry which is preliminary data.</text>
</comment>
<name>A0A511QKP7_9VIBR</name>
<evidence type="ECO:0000313" key="2">
    <source>
        <dbReference type="Proteomes" id="UP000321113"/>
    </source>
</evidence>
<dbReference type="OrthoDB" id="1805834at2"/>
<accession>A0A511QKP7</accession>
<proteinExistence type="predicted"/>
<protein>
    <recommendedName>
        <fullName evidence="3">GIY-YIG domain-containing protein</fullName>
    </recommendedName>
</protein>
<dbReference type="Proteomes" id="UP000321113">
    <property type="component" value="Unassembled WGS sequence"/>
</dbReference>
<sequence length="189" mass="22313">MIKPLNWTGPYSWPGFEETNKLAPLPEQKGVYLQTFEFSGGYLIYAAGITRRLFKARFKEHSRSYLNGEYNVLDMLSIKNGIRNEHWHGWDYARNHRDEYERRRSDLSPLINDQLANFRLFVVDLGDEKRIHERVESAVMNVLYQQLPPISTIPDKGMFLSKKKDFEDTIIVENKCNEILWGLPRLLYL</sequence>
<evidence type="ECO:0000313" key="1">
    <source>
        <dbReference type="EMBL" id="GEM77869.1"/>
    </source>
</evidence>
<dbReference type="AlphaFoldDB" id="A0A511QKP7"/>
<gene>
    <name evidence="1" type="ORF">VSU01S_01140</name>
</gene>
<evidence type="ECO:0008006" key="3">
    <source>
        <dbReference type="Google" id="ProtNLM"/>
    </source>
</evidence>
<keyword evidence="2" id="KW-1185">Reference proteome</keyword>
<organism evidence="1 2">
    <name type="scientific">Vibrio superstes NBRC 103154</name>
    <dbReference type="NCBI Taxonomy" id="1219062"/>
    <lineage>
        <taxon>Bacteria</taxon>
        <taxon>Pseudomonadati</taxon>
        <taxon>Pseudomonadota</taxon>
        <taxon>Gammaproteobacteria</taxon>
        <taxon>Vibrionales</taxon>
        <taxon>Vibrionaceae</taxon>
        <taxon>Vibrio</taxon>
    </lineage>
</organism>
<dbReference type="EMBL" id="BJXK01000001">
    <property type="protein sequence ID" value="GEM77869.1"/>
    <property type="molecule type" value="Genomic_DNA"/>
</dbReference>
<dbReference type="RefSeq" id="WP_119008942.1">
    <property type="nucleotide sequence ID" value="NZ_BJXK01000001.1"/>
</dbReference>
<reference evidence="1 2" key="1">
    <citation type="submission" date="2019-07" db="EMBL/GenBank/DDBJ databases">
        <title>Whole genome shotgun sequence of Vibrio superstes NBRC 103154.</title>
        <authorList>
            <person name="Hosoyama A."/>
            <person name="Uohara A."/>
            <person name="Ohji S."/>
            <person name="Ichikawa N."/>
        </authorList>
    </citation>
    <scope>NUCLEOTIDE SEQUENCE [LARGE SCALE GENOMIC DNA]</scope>
    <source>
        <strain evidence="1 2">NBRC 103154</strain>
    </source>
</reference>